<name>A0A345M8Y4_9CAUD</name>
<dbReference type="GeneID" id="55609942"/>
<evidence type="ECO:0000313" key="1">
    <source>
        <dbReference type="EMBL" id="AXH66955.1"/>
    </source>
</evidence>
<keyword evidence="2" id="KW-1185">Reference proteome</keyword>
<dbReference type="EMBL" id="MH576965">
    <property type="protein sequence ID" value="AXH66955.1"/>
    <property type="molecule type" value="Genomic_DNA"/>
</dbReference>
<dbReference type="RefSeq" id="YP_009839645.1">
    <property type="nucleotide sequence ID" value="NC_048721.1"/>
</dbReference>
<proteinExistence type="predicted"/>
<reference evidence="1 2" key="1">
    <citation type="submission" date="2018-07" db="EMBL/GenBank/DDBJ databases">
        <authorList>
            <person name="Cook J.L."/>
            <person name="Tucker S.D."/>
            <person name="Kassa A.K."/>
            <person name="Jones J.A."/>
            <person name="Khadka D."/>
            <person name="Klug H.M."/>
            <person name="Layton S.R."/>
            <person name="Nayek S."/>
            <person name="Bhuiyan S."/>
            <person name="Kim T."/>
            <person name="Hughes L.E."/>
            <person name="Garlena R.A."/>
            <person name="Russell D.A."/>
            <person name="Pope W.H."/>
            <person name="Jacobs-Sera D."/>
            <person name="Hatfull G.F."/>
        </authorList>
    </citation>
    <scope>NUCLEOTIDE SEQUENCE [LARGE SCALE GENOMIC DNA]</scope>
</reference>
<evidence type="ECO:0000313" key="2">
    <source>
        <dbReference type="Proteomes" id="UP000259988"/>
    </source>
</evidence>
<dbReference type="KEGG" id="vg:55609942"/>
<gene>
    <name evidence="1" type="primary">251</name>
    <name evidence="1" type="ORF">SEA_STARPLATINUM_251</name>
</gene>
<accession>A0A345M8Y4</accession>
<organism evidence="1 2">
    <name type="scientific">Streptomyces phage StarPlatinum</name>
    <dbReference type="NCBI Taxonomy" id="2283265"/>
    <lineage>
        <taxon>Viruses</taxon>
        <taxon>Duplodnaviria</taxon>
        <taxon>Heunggongvirae</taxon>
        <taxon>Uroviricota</taxon>
        <taxon>Caudoviricetes</taxon>
        <taxon>Stanwilliamsviridae</taxon>
        <taxon>Boydwoodruffvirinae</taxon>
        <taxon>Karimacvirus</taxon>
        <taxon>Karimacvirus starplatinum</taxon>
        <taxon>Streptomyces virus StarPlatinum</taxon>
    </lineage>
</organism>
<dbReference type="Proteomes" id="UP000259988">
    <property type="component" value="Segment"/>
</dbReference>
<protein>
    <submittedName>
        <fullName evidence="1">Uncharacterized protein</fullName>
    </submittedName>
</protein>
<sequence>MKVTRTQSKRPNGSVGPVRFSFEIKVEGESGQNTRARAIAQADAEAWCREMRASGLVFQFEQIDDGWTKPGQMIYIAYFGTDLWLEKGPGE</sequence>